<feature type="compositionally biased region" description="Acidic residues" evidence="1">
    <location>
        <begin position="154"/>
        <end position="173"/>
    </location>
</feature>
<feature type="compositionally biased region" description="Polar residues" evidence="1">
    <location>
        <begin position="131"/>
        <end position="147"/>
    </location>
</feature>
<proteinExistence type="predicted"/>
<accession>A0ABX6EUT1</accession>
<feature type="compositionally biased region" description="Low complexity" evidence="1">
    <location>
        <begin position="472"/>
        <end position="481"/>
    </location>
</feature>
<dbReference type="Proteomes" id="UP000422736">
    <property type="component" value="Chromosome 4"/>
</dbReference>
<evidence type="ECO:0000313" key="2">
    <source>
        <dbReference type="EMBL" id="QGN15986.1"/>
    </source>
</evidence>
<evidence type="ECO:0000313" key="3">
    <source>
        <dbReference type="Proteomes" id="UP000422736"/>
    </source>
</evidence>
<feature type="region of interest" description="Disordered" evidence="1">
    <location>
        <begin position="131"/>
        <end position="208"/>
    </location>
</feature>
<sequence>MTTTTQKKTSFSELSSLLQGSNHTQLRHSRQPSLKTAKSLYTVPEVKAETSGSESNESKQRTNRFQLTNSSHQLLSNIRSKKHSQTQCVIISEQKQERKGSAQFPVNGGVPLRKTFSNPINRFEYQKTYTVRPKSSSTLAIPTVNTLSSKSSEEVEEREEAEEEEDEDAEKEEGDNKGGYLPESSSKPRKLSPSPIPGLQDELQTGKKSNKTFSENYVLQVKFEDSEDKLVVDTHYNSATSSNQSPLTKKVVLEQNMPISRRDSLTLEQFNSDLKSNQPLISQISRTQLKMDQLRSKSSDIRNSIHTADDIISLLNQTANSSLSSNSLSPQKDVWKVTAQGKFWLNSDLSTNLMYQQLNLQYQSIQRLNVNKRRVLVSKLTELLRKLEKKGSHLNQKSSSLSTKQRKEMSPDSTTSLITLENFVSLNALTHLDEFPDIKDERLKAILIEGRKSSGEAWEQCEQREFVSYEPNYSNYSKNSNPASLISNRYSARS</sequence>
<keyword evidence="3" id="KW-1185">Reference proteome</keyword>
<name>A0ABX6EUT1_KLUMA</name>
<feature type="compositionally biased region" description="Polar residues" evidence="1">
    <location>
        <begin position="1"/>
        <end position="24"/>
    </location>
</feature>
<protein>
    <submittedName>
        <fullName evidence="2">Uncharacterized protein</fullName>
    </submittedName>
</protein>
<feature type="compositionally biased region" description="Polar residues" evidence="1">
    <location>
        <begin position="482"/>
        <end position="494"/>
    </location>
</feature>
<organism evidence="2 3">
    <name type="scientific">Kluyveromyces marxianus</name>
    <name type="common">Yeast</name>
    <name type="synonym">Candida kefyr</name>
    <dbReference type="NCBI Taxonomy" id="4911"/>
    <lineage>
        <taxon>Eukaryota</taxon>
        <taxon>Fungi</taxon>
        <taxon>Dikarya</taxon>
        <taxon>Ascomycota</taxon>
        <taxon>Saccharomycotina</taxon>
        <taxon>Saccharomycetes</taxon>
        <taxon>Saccharomycetales</taxon>
        <taxon>Saccharomycetaceae</taxon>
        <taxon>Kluyveromyces</taxon>
    </lineage>
</organism>
<gene>
    <name evidence="2" type="ORF">FIM1_2686</name>
</gene>
<evidence type="ECO:0000256" key="1">
    <source>
        <dbReference type="SAM" id="MobiDB-lite"/>
    </source>
</evidence>
<dbReference type="EMBL" id="CP015057">
    <property type="protein sequence ID" value="QGN15986.1"/>
    <property type="molecule type" value="Genomic_DNA"/>
</dbReference>
<feature type="region of interest" description="Disordered" evidence="1">
    <location>
        <begin position="472"/>
        <end position="494"/>
    </location>
</feature>
<feature type="region of interest" description="Disordered" evidence="1">
    <location>
        <begin position="1"/>
        <end position="71"/>
    </location>
</feature>
<reference evidence="2 3" key="1">
    <citation type="submission" date="2016-03" db="EMBL/GenBank/DDBJ databases">
        <title>How can Kluyveromyces marxianus grow so fast - potential evolutionary course in Saccharomyces Complex revealed by comparative genomics.</title>
        <authorList>
            <person name="Mo W."/>
            <person name="Lu W."/>
            <person name="Yang X."/>
            <person name="Qi J."/>
            <person name="Lv H."/>
        </authorList>
    </citation>
    <scope>NUCLEOTIDE SEQUENCE [LARGE SCALE GENOMIC DNA]</scope>
    <source>
        <strain evidence="2 3">FIM1</strain>
    </source>
</reference>
<reference evidence="2 3" key="2">
    <citation type="submission" date="2019-11" db="EMBL/GenBank/DDBJ databases">
        <authorList>
            <person name="Lu H."/>
        </authorList>
    </citation>
    <scope>NUCLEOTIDE SEQUENCE [LARGE SCALE GENOMIC DNA]</scope>
    <source>
        <strain evidence="2 3">FIM1</strain>
    </source>
</reference>